<keyword evidence="2" id="KW-1185">Reference proteome</keyword>
<sequence length="110" mass="11826">MDLRGSSIYQSNAFPIRIFGNAFAYTSGLLDVMAMCAMNPFRCLSGSPFPSKRLNCGSLNPLGNAMLSNRSVKDIFIMVADGVDPTGMTETIIFFKSFNCCCKVATAGST</sequence>
<proteinExistence type="predicted"/>
<comment type="caution">
    <text evidence="1">The sequence shown here is derived from an EMBL/GenBank/DDBJ whole genome shotgun (WGS) entry which is preliminary data.</text>
</comment>
<protein>
    <submittedName>
        <fullName evidence="1">Uncharacterized protein</fullName>
    </submittedName>
</protein>
<reference evidence="1 2" key="1">
    <citation type="submission" date="2024-01" db="EMBL/GenBank/DDBJ databases">
        <title>The complete chloroplast genome sequence of Lithospermum erythrorhizon: insights into the phylogenetic relationship among Boraginaceae species and the maternal lineages of purple gromwells.</title>
        <authorList>
            <person name="Okada T."/>
            <person name="Watanabe K."/>
        </authorList>
    </citation>
    <scope>NUCLEOTIDE SEQUENCE [LARGE SCALE GENOMIC DNA]</scope>
</reference>
<organism evidence="1 2">
    <name type="scientific">Lithospermum erythrorhizon</name>
    <name type="common">Purple gromwell</name>
    <name type="synonym">Lithospermum officinale var. erythrorhizon</name>
    <dbReference type="NCBI Taxonomy" id="34254"/>
    <lineage>
        <taxon>Eukaryota</taxon>
        <taxon>Viridiplantae</taxon>
        <taxon>Streptophyta</taxon>
        <taxon>Embryophyta</taxon>
        <taxon>Tracheophyta</taxon>
        <taxon>Spermatophyta</taxon>
        <taxon>Magnoliopsida</taxon>
        <taxon>eudicotyledons</taxon>
        <taxon>Gunneridae</taxon>
        <taxon>Pentapetalae</taxon>
        <taxon>asterids</taxon>
        <taxon>lamiids</taxon>
        <taxon>Boraginales</taxon>
        <taxon>Boraginaceae</taxon>
        <taxon>Boraginoideae</taxon>
        <taxon>Lithospermeae</taxon>
        <taxon>Lithospermum</taxon>
    </lineage>
</organism>
<dbReference type="EMBL" id="BAABME010026291">
    <property type="protein sequence ID" value="GAA0173629.1"/>
    <property type="molecule type" value="Genomic_DNA"/>
</dbReference>
<evidence type="ECO:0000313" key="1">
    <source>
        <dbReference type="EMBL" id="GAA0173629.1"/>
    </source>
</evidence>
<dbReference type="Proteomes" id="UP001454036">
    <property type="component" value="Unassembled WGS sequence"/>
</dbReference>
<gene>
    <name evidence="1" type="ORF">LIER_41559</name>
</gene>
<accession>A0AAV3RB66</accession>
<dbReference type="AlphaFoldDB" id="A0AAV3RB66"/>
<name>A0AAV3RB66_LITER</name>
<evidence type="ECO:0000313" key="2">
    <source>
        <dbReference type="Proteomes" id="UP001454036"/>
    </source>
</evidence>